<name>A0AAE1G506_PETCI</name>
<proteinExistence type="predicted"/>
<reference evidence="1" key="1">
    <citation type="submission" date="2023-10" db="EMBL/GenBank/DDBJ databases">
        <title>Genome assemblies of two species of porcelain crab, Petrolisthes cinctipes and Petrolisthes manimaculis (Anomura: Porcellanidae).</title>
        <authorList>
            <person name="Angst P."/>
        </authorList>
    </citation>
    <scope>NUCLEOTIDE SEQUENCE</scope>
    <source>
        <strain evidence="1">PB745_01</strain>
        <tissue evidence="1">Gill</tissue>
    </source>
</reference>
<accession>A0AAE1G506</accession>
<dbReference type="AlphaFoldDB" id="A0AAE1G506"/>
<organism evidence="1 2">
    <name type="scientific">Petrolisthes cinctipes</name>
    <name type="common">Flat porcelain crab</name>
    <dbReference type="NCBI Taxonomy" id="88211"/>
    <lineage>
        <taxon>Eukaryota</taxon>
        <taxon>Metazoa</taxon>
        <taxon>Ecdysozoa</taxon>
        <taxon>Arthropoda</taxon>
        <taxon>Crustacea</taxon>
        <taxon>Multicrustacea</taxon>
        <taxon>Malacostraca</taxon>
        <taxon>Eumalacostraca</taxon>
        <taxon>Eucarida</taxon>
        <taxon>Decapoda</taxon>
        <taxon>Pleocyemata</taxon>
        <taxon>Anomura</taxon>
        <taxon>Galatheoidea</taxon>
        <taxon>Porcellanidae</taxon>
        <taxon>Petrolisthes</taxon>
    </lineage>
</organism>
<gene>
    <name evidence="1" type="ORF">Pcinc_009508</name>
</gene>
<comment type="caution">
    <text evidence="1">The sequence shown here is derived from an EMBL/GenBank/DDBJ whole genome shotgun (WGS) entry which is preliminary data.</text>
</comment>
<evidence type="ECO:0000313" key="2">
    <source>
        <dbReference type="Proteomes" id="UP001286313"/>
    </source>
</evidence>
<protein>
    <submittedName>
        <fullName evidence="1">Uncharacterized protein</fullName>
    </submittedName>
</protein>
<sequence>MAPLFWVLMFLFLFLLWLCVLTDKIRLLGLPSLVISISYTIEEFVDTFIAAHCAAVASVEATSLGWQSLHHRFNLTLYTVPSFTTTSSPPLNPSLLYASPTAPTLLLTNSSSLLTPVYVLKVVCLFSTSMGWLGGDLSHYWGHHHTWCGFVCKQGGAEVSPQVEITSPGGSNILHHPVCVNAFYPLFTTTTITLTPSRDCSSGENFASSGPILEETAVVVVLQQ</sequence>
<dbReference type="EMBL" id="JAWQEG010000706">
    <property type="protein sequence ID" value="KAK3886332.1"/>
    <property type="molecule type" value="Genomic_DNA"/>
</dbReference>
<evidence type="ECO:0000313" key="1">
    <source>
        <dbReference type="EMBL" id="KAK3886332.1"/>
    </source>
</evidence>
<keyword evidence="2" id="KW-1185">Reference proteome</keyword>
<dbReference type="Proteomes" id="UP001286313">
    <property type="component" value="Unassembled WGS sequence"/>
</dbReference>